<evidence type="ECO:0000313" key="4">
    <source>
        <dbReference type="EMBL" id="CAE20400.1"/>
    </source>
</evidence>
<organism evidence="4 5">
    <name type="scientific">Prochlorococcus marinus (strain MIT 9313)</name>
    <dbReference type="NCBI Taxonomy" id="74547"/>
    <lineage>
        <taxon>Bacteria</taxon>
        <taxon>Bacillati</taxon>
        <taxon>Cyanobacteriota</taxon>
        <taxon>Cyanophyceae</taxon>
        <taxon>Synechococcales</taxon>
        <taxon>Prochlorococcaceae</taxon>
        <taxon>Prochlorococcus</taxon>
    </lineage>
</organism>
<evidence type="ECO:0000256" key="1">
    <source>
        <dbReference type="ARBA" id="ARBA00001933"/>
    </source>
</evidence>
<dbReference type="HOGENOM" id="CLU_011302_2_0_3"/>
<dbReference type="InterPro" id="IPR051750">
    <property type="entry name" value="Trans-sulfuration_enzymes"/>
</dbReference>
<dbReference type="GO" id="GO:0019346">
    <property type="term" value="P:transsulfuration"/>
    <property type="evidence" value="ECO:0007669"/>
    <property type="project" value="InterPro"/>
</dbReference>
<dbReference type="RefSeq" id="WP_011129604.1">
    <property type="nucleotide sequence ID" value="NC_005071.1"/>
</dbReference>
<dbReference type="SUPFAM" id="SSF53383">
    <property type="entry name" value="PLP-dependent transferases"/>
    <property type="match status" value="1"/>
</dbReference>
<dbReference type="OrthoDB" id="262490at2"/>
<dbReference type="InterPro" id="IPR015422">
    <property type="entry name" value="PyrdxlP-dep_Trfase_small"/>
</dbReference>
<dbReference type="Gene3D" id="3.40.640.10">
    <property type="entry name" value="Type I PLP-dependent aspartate aminotransferase-like (Major domain)"/>
    <property type="match status" value="1"/>
</dbReference>
<dbReference type="Pfam" id="PF01053">
    <property type="entry name" value="Cys_Met_Meta_PP"/>
    <property type="match status" value="1"/>
</dbReference>
<name>Q7V8V0_PROMM</name>
<dbReference type="AlphaFoldDB" id="Q7V8V0"/>
<dbReference type="eggNOG" id="COG0626">
    <property type="taxonomic scope" value="Bacteria"/>
</dbReference>
<dbReference type="PANTHER" id="PTHR42699:SF1">
    <property type="entry name" value="CYSTATHIONINE GAMMA-SYNTHASE-RELATED"/>
    <property type="match status" value="1"/>
</dbReference>
<dbReference type="Gene3D" id="3.90.1150.10">
    <property type="entry name" value="Aspartate Aminotransferase, domain 1"/>
    <property type="match status" value="1"/>
</dbReference>
<evidence type="ECO:0000256" key="3">
    <source>
        <dbReference type="RuleBase" id="RU362118"/>
    </source>
</evidence>
<sequence>MSPRDLLQDPCWHADELGKALPDSPHAVSVALPRWQDVVAYEEKDPACLKALQAIYPRFGFHPLVAEIAQKARKEHGCADDGSAWPYPTAAAAERARFHCQRSEPMAKTSIKTVLGLPCLLTDAKGCSAAKAFWQHSGLGASSRQAASALGQEPFPSLQASAAAQTLLKQRLAEIYGCDPELVQLHPSGMAALTKALQAITALRPGKPCLQLGFPYVDVLKLPEVVFGGCDLLLTTDLNRLALELDRRQPAAVIVELPSNPMLQCVDLPAVARLAKARGIPVIADDTIGSPLNLDALPHADLVFSSLTKSFAGRGDILAGSLVVSPSSPWREELSRELSTALAPLGDADAIALEQASRDVAQRLPQLNNACQRLADKLACHPSIARVHHPGQCTNFQALMRPGAGHGCLLSFELWGGIEQAKRVYDALQVCKGPSLGTSFTLVCPYVLLAHYNELSWAESCGVPSHLLRVSVGLEDPDNLWRRFEMALKA</sequence>
<dbReference type="InterPro" id="IPR000277">
    <property type="entry name" value="Cys/Met-Metab_PyrdxlP-dep_enz"/>
</dbReference>
<dbReference type="GO" id="GO:0030170">
    <property type="term" value="F:pyridoxal phosphate binding"/>
    <property type="evidence" value="ECO:0007669"/>
    <property type="project" value="InterPro"/>
</dbReference>
<dbReference type="InterPro" id="IPR015421">
    <property type="entry name" value="PyrdxlP-dep_Trfase_major"/>
</dbReference>
<accession>Q7V8V0</accession>
<comment type="similarity">
    <text evidence="3">Belongs to the trans-sulfuration enzymes family.</text>
</comment>
<evidence type="ECO:0000313" key="5">
    <source>
        <dbReference type="Proteomes" id="UP000001423"/>
    </source>
</evidence>
<keyword evidence="2 3" id="KW-0663">Pyridoxal phosphate</keyword>
<proteinExistence type="inferred from homology"/>
<protein>
    <submittedName>
        <fullName evidence="4">Possible cystathionine gamma-synthase</fullName>
    </submittedName>
</protein>
<reference evidence="4 5" key="1">
    <citation type="journal article" date="2003" name="Nature">
        <title>Genome divergence in two Prochlorococcus ecotypes reflects oceanic niche differentiation.</title>
        <authorList>
            <person name="Rocap G."/>
            <person name="Larimer F.W."/>
            <person name="Lamerdin J.E."/>
            <person name="Malfatti S."/>
            <person name="Chain P."/>
            <person name="Ahlgren N.A."/>
            <person name="Arellano A."/>
            <person name="Coleman M."/>
            <person name="Hauser L."/>
            <person name="Hess W.R."/>
            <person name="Johnson Z.I."/>
            <person name="Land M.L."/>
            <person name="Lindell D."/>
            <person name="Post A.F."/>
            <person name="Regala W."/>
            <person name="Shah M."/>
            <person name="Shaw S.L."/>
            <person name="Steglich C."/>
            <person name="Sullivan M.B."/>
            <person name="Ting C.S."/>
            <person name="Tolonen A."/>
            <person name="Webb E.A."/>
            <person name="Zinser E.R."/>
            <person name="Chisholm S.W."/>
        </authorList>
    </citation>
    <scope>NUCLEOTIDE SEQUENCE [LARGE SCALE GENOMIC DNA]</scope>
    <source>
        <strain evidence="5">MIT 9313</strain>
    </source>
</reference>
<dbReference type="InterPro" id="IPR015424">
    <property type="entry name" value="PyrdxlP-dep_Trfase"/>
</dbReference>
<dbReference type="GO" id="GO:0003962">
    <property type="term" value="F:cystathionine gamma-synthase activity"/>
    <property type="evidence" value="ECO:0007669"/>
    <property type="project" value="TreeGrafter"/>
</dbReference>
<dbReference type="PANTHER" id="PTHR42699">
    <property type="match status" value="1"/>
</dbReference>
<dbReference type="Proteomes" id="UP000001423">
    <property type="component" value="Chromosome"/>
</dbReference>
<gene>
    <name evidence="4" type="ordered locus">PMT_0225</name>
</gene>
<comment type="cofactor">
    <cofactor evidence="1 3">
        <name>pyridoxal 5'-phosphate</name>
        <dbReference type="ChEBI" id="CHEBI:597326"/>
    </cofactor>
</comment>
<keyword evidence="5" id="KW-1185">Reference proteome</keyword>
<dbReference type="EMBL" id="BX548175">
    <property type="protein sequence ID" value="CAE20400.1"/>
    <property type="molecule type" value="Genomic_DNA"/>
</dbReference>
<evidence type="ECO:0000256" key="2">
    <source>
        <dbReference type="ARBA" id="ARBA00022898"/>
    </source>
</evidence>
<dbReference type="KEGG" id="pmt:PMT_0225"/>